<dbReference type="Pfam" id="PF09882">
    <property type="entry name" value="EhaC"/>
    <property type="match status" value="1"/>
</dbReference>
<protein>
    <submittedName>
        <fullName evidence="2">Membrane-bound hydrogenase subunit ehaC</fullName>
    </submittedName>
</protein>
<evidence type="ECO:0000313" key="3">
    <source>
        <dbReference type="Proteomes" id="UP000326500"/>
    </source>
</evidence>
<organism evidence="2 3">
    <name type="scientific">Methanoculleus thermophilus</name>
    <dbReference type="NCBI Taxonomy" id="2200"/>
    <lineage>
        <taxon>Archaea</taxon>
        <taxon>Methanobacteriati</taxon>
        <taxon>Methanobacteriota</taxon>
        <taxon>Stenosarchaea group</taxon>
        <taxon>Methanomicrobia</taxon>
        <taxon>Methanomicrobiales</taxon>
        <taxon>Methanomicrobiaceae</taxon>
        <taxon>Methanoculleus</taxon>
    </lineage>
</organism>
<proteinExistence type="predicted"/>
<dbReference type="EMBL" id="FNFT01000003">
    <property type="protein sequence ID" value="SDK04713.1"/>
    <property type="molecule type" value="Genomic_DNA"/>
</dbReference>
<dbReference type="AlphaFoldDB" id="A0A1G8YPL6"/>
<name>A0A1G8YPL6_9EURY</name>
<evidence type="ECO:0000256" key="1">
    <source>
        <dbReference type="SAM" id="Phobius"/>
    </source>
</evidence>
<dbReference type="Proteomes" id="UP000326500">
    <property type="component" value="Unassembled WGS sequence"/>
</dbReference>
<keyword evidence="1" id="KW-0472">Membrane</keyword>
<evidence type="ECO:0000313" key="2">
    <source>
        <dbReference type="EMBL" id="SDK04713.1"/>
    </source>
</evidence>
<gene>
    <name evidence="2" type="ORF">SAMN04488571_103130</name>
</gene>
<keyword evidence="3" id="KW-1185">Reference proteome</keyword>
<feature type="transmembrane region" description="Helical" evidence="1">
    <location>
        <begin position="28"/>
        <end position="46"/>
    </location>
</feature>
<accession>A0A1G8YPL6</accession>
<dbReference type="OrthoDB" id="116038at2157"/>
<sequence length="80" mass="8432">MIALYVVAAIALFAVIRATLEKNTGRKFLYVNVMNFAVAGTLVLLIDHPLALVAAAAYFVGSTLESNAIASTYAGGERRG</sequence>
<dbReference type="RefSeq" id="WP_066954096.1">
    <property type="nucleotide sequence ID" value="NZ_BCNX01000003.1"/>
</dbReference>
<dbReference type="STRING" id="2200.GCA_001571405_00167"/>
<keyword evidence="1" id="KW-0812">Transmembrane</keyword>
<keyword evidence="1" id="KW-1133">Transmembrane helix</keyword>
<dbReference type="InterPro" id="IPR019214">
    <property type="entry name" value="EhaC-like"/>
</dbReference>
<reference evidence="2 3" key="1">
    <citation type="submission" date="2016-10" db="EMBL/GenBank/DDBJ databases">
        <authorList>
            <person name="Varghese N."/>
            <person name="Submissions S."/>
        </authorList>
    </citation>
    <scope>NUCLEOTIDE SEQUENCE [LARGE SCALE GENOMIC DNA]</scope>
    <source>
        <strain evidence="2 3">DSM 2373</strain>
    </source>
</reference>